<sequence length="90" mass="9990">MRGGHVERCAFDHAVMLFVRKKLLLVSLALEGGSALGPLLALPWRKGEGRRWSTREGWHDSPVIRDMVVAVQTSVQAMYEFSKANAVALI</sequence>
<protein>
    <submittedName>
        <fullName evidence="1">Uncharacterized protein</fullName>
    </submittedName>
</protein>
<evidence type="ECO:0000313" key="1">
    <source>
        <dbReference type="EMBL" id="OWM72710.1"/>
    </source>
</evidence>
<name>A0A218WK12_PUNGR</name>
<gene>
    <name evidence="1" type="ORF">CDL15_Pgr009167</name>
</gene>
<accession>A0A218WK12</accession>
<evidence type="ECO:0000313" key="2">
    <source>
        <dbReference type="Proteomes" id="UP000197138"/>
    </source>
</evidence>
<dbReference type="Proteomes" id="UP000197138">
    <property type="component" value="Unassembled WGS sequence"/>
</dbReference>
<dbReference type="AlphaFoldDB" id="A0A218WK12"/>
<proteinExistence type="predicted"/>
<dbReference type="EMBL" id="MTKT01004263">
    <property type="protein sequence ID" value="OWM72710.1"/>
    <property type="molecule type" value="Genomic_DNA"/>
</dbReference>
<organism evidence="1 2">
    <name type="scientific">Punica granatum</name>
    <name type="common">Pomegranate</name>
    <dbReference type="NCBI Taxonomy" id="22663"/>
    <lineage>
        <taxon>Eukaryota</taxon>
        <taxon>Viridiplantae</taxon>
        <taxon>Streptophyta</taxon>
        <taxon>Embryophyta</taxon>
        <taxon>Tracheophyta</taxon>
        <taxon>Spermatophyta</taxon>
        <taxon>Magnoliopsida</taxon>
        <taxon>eudicotyledons</taxon>
        <taxon>Gunneridae</taxon>
        <taxon>Pentapetalae</taxon>
        <taxon>rosids</taxon>
        <taxon>malvids</taxon>
        <taxon>Myrtales</taxon>
        <taxon>Lythraceae</taxon>
        <taxon>Punica</taxon>
    </lineage>
</organism>
<reference evidence="2" key="1">
    <citation type="journal article" date="2017" name="Plant J.">
        <title>The pomegranate (Punica granatum L.) genome and the genomics of punicalagin biosynthesis.</title>
        <authorList>
            <person name="Qin G."/>
            <person name="Xu C."/>
            <person name="Ming R."/>
            <person name="Tang H."/>
            <person name="Guyot R."/>
            <person name="Kramer E.M."/>
            <person name="Hu Y."/>
            <person name="Yi X."/>
            <person name="Qi Y."/>
            <person name="Xu X."/>
            <person name="Gao Z."/>
            <person name="Pan H."/>
            <person name="Jian J."/>
            <person name="Tian Y."/>
            <person name="Yue Z."/>
            <person name="Xu Y."/>
        </authorList>
    </citation>
    <scope>NUCLEOTIDE SEQUENCE [LARGE SCALE GENOMIC DNA]</scope>
    <source>
        <strain evidence="2">cv. Dabenzi</strain>
    </source>
</reference>
<comment type="caution">
    <text evidence="1">The sequence shown here is derived from an EMBL/GenBank/DDBJ whole genome shotgun (WGS) entry which is preliminary data.</text>
</comment>